<accession>A0AAU7KE36</accession>
<sequence>MTRLRLLAAALALATTATGGWLARGWLEDSQRLTAERAIEQAIAAAMARESEIAGAVETRLAELEANERIIDRGIIREIEKPIYRRVCLEPRLVRLLNDAAAGRPPASADVADALPNDAATAD</sequence>
<protein>
    <submittedName>
        <fullName evidence="2">Uncharacterized protein</fullName>
    </submittedName>
</protein>
<gene>
    <name evidence="2" type="ORF">NFG58_14090</name>
</gene>
<name>A0AAU7KE36_9GAMM</name>
<evidence type="ECO:0000256" key="1">
    <source>
        <dbReference type="SAM" id="MobiDB-lite"/>
    </source>
</evidence>
<dbReference type="RefSeq" id="WP_348826784.1">
    <property type="nucleotide sequence ID" value="NZ_CP098827.1"/>
</dbReference>
<feature type="region of interest" description="Disordered" evidence="1">
    <location>
        <begin position="102"/>
        <end position="123"/>
    </location>
</feature>
<reference evidence="2" key="1">
    <citation type="submission" date="2022-06" db="EMBL/GenBank/DDBJ databases">
        <title>A novel DMS-producing enzyme.</title>
        <authorList>
            <person name="Zhang Y."/>
        </authorList>
    </citation>
    <scope>NUCLEOTIDE SEQUENCE</scope>
    <source>
        <strain evidence="2">RT37</strain>
    </source>
</reference>
<organism evidence="2">
    <name type="scientific">Halomonas sp. RT37</name>
    <dbReference type="NCBI Taxonomy" id="2950872"/>
    <lineage>
        <taxon>Bacteria</taxon>
        <taxon>Pseudomonadati</taxon>
        <taxon>Pseudomonadota</taxon>
        <taxon>Gammaproteobacteria</taxon>
        <taxon>Oceanospirillales</taxon>
        <taxon>Halomonadaceae</taxon>
        <taxon>Halomonas</taxon>
    </lineage>
</organism>
<dbReference type="EMBL" id="CP098827">
    <property type="protein sequence ID" value="XBO69750.1"/>
    <property type="molecule type" value="Genomic_DNA"/>
</dbReference>
<proteinExistence type="predicted"/>
<evidence type="ECO:0000313" key="2">
    <source>
        <dbReference type="EMBL" id="XBO69750.1"/>
    </source>
</evidence>
<dbReference type="AlphaFoldDB" id="A0AAU7KE36"/>